<gene>
    <name evidence="4" type="ORF">BCIN_13g01010</name>
</gene>
<protein>
    <recommendedName>
        <fullName evidence="6">Aflatoxin biosynthesis ketoreductase nor-1 protein</fullName>
    </recommendedName>
</protein>
<keyword evidence="5" id="KW-1185">Reference proteome</keyword>
<dbReference type="CDD" id="cd05325">
    <property type="entry name" value="carb_red_sniffer_like_SDR_c"/>
    <property type="match status" value="1"/>
</dbReference>
<dbReference type="PANTHER" id="PTHR43544">
    <property type="entry name" value="SHORT-CHAIN DEHYDROGENASE/REDUCTASE"/>
    <property type="match status" value="1"/>
</dbReference>
<dbReference type="InterPro" id="IPR002347">
    <property type="entry name" value="SDR_fam"/>
</dbReference>
<dbReference type="RefSeq" id="XP_001557135.1">
    <property type="nucleotide sequence ID" value="XM_001557085.2"/>
</dbReference>
<accession>A0A384K0V2</accession>
<dbReference type="OrthoDB" id="9876299at2759"/>
<dbReference type="GeneID" id="5437723"/>
<dbReference type="PANTHER" id="PTHR43544:SF7">
    <property type="entry name" value="NADB-LER2"/>
    <property type="match status" value="1"/>
</dbReference>
<keyword evidence="3" id="KW-0560">Oxidoreductase</keyword>
<dbReference type="KEGG" id="bfu:BCIN_13g01010"/>
<sequence>MSETTYLITGANRGIGKGLLTTLVSRPNTTVVAAVRTLSSSLSIFSSIPLGQNSKIIPITIDSTSETDPFTAVSELKSTHGISKLDFLISNAGLMESDAITPVLESSPESIRRHIDVNTIAPMLLFQAFHPLLLASANPRFFTISSLLGSIAECQQIRVPFASYGISKAAVNYMVRKLSFEVPEVTSVVFNPGWVQTDMGNEAARGVGLGEAPTGFEDCIEQLVRLFDGVKKEQSGSFLDAATGEACDW</sequence>
<organism evidence="4 5">
    <name type="scientific">Botryotinia fuckeliana (strain B05.10)</name>
    <name type="common">Noble rot fungus</name>
    <name type="synonym">Botrytis cinerea</name>
    <dbReference type="NCBI Taxonomy" id="332648"/>
    <lineage>
        <taxon>Eukaryota</taxon>
        <taxon>Fungi</taxon>
        <taxon>Dikarya</taxon>
        <taxon>Ascomycota</taxon>
        <taxon>Pezizomycotina</taxon>
        <taxon>Leotiomycetes</taxon>
        <taxon>Helotiales</taxon>
        <taxon>Sclerotiniaceae</taxon>
        <taxon>Botrytis</taxon>
    </lineage>
</organism>
<dbReference type="PRINTS" id="PR00081">
    <property type="entry name" value="GDHRDH"/>
</dbReference>
<dbReference type="PROSITE" id="PS00061">
    <property type="entry name" value="ADH_SHORT"/>
    <property type="match status" value="1"/>
</dbReference>
<dbReference type="EMBL" id="CP009817">
    <property type="protein sequence ID" value="ATZ56254.1"/>
    <property type="molecule type" value="Genomic_DNA"/>
</dbReference>
<keyword evidence="2" id="KW-0521">NADP</keyword>
<evidence type="ECO:0000313" key="4">
    <source>
        <dbReference type="EMBL" id="ATZ56254.1"/>
    </source>
</evidence>
<comment type="similarity">
    <text evidence="1">Belongs to the short-chain dehydrogenases/reductases (SDR) family.</text>
</comment>
<proteinExistence type="inferred from homology"/>
<dbReference type="AlphaFoldDB" id="A0A384K0V2"/>
<dbReference type="SUPFAM" id="SSF51735">
    <property type="entry name" value="NAD(P)-binding Rossmann-fold domains"/>
    <property type="match status" value="1"/>
</dbReference>
<dbReference type="InterPro" id="IPR051468">
    <property type="entry name" value="Fungal_SecMetab_SDRs"/>
</dbReference>
<dbReference type="Gene3D" id="3.40.50.720">
    <property type="entry name" value="NAD(P)-binding Rossmann-like Domain"/>
    <property type="match status" value="1"/>
</dbReference>
<dbReference type="Pfam" id="PF00106">
    <property type="entry name" value="adh_short"/>
    <property type="match status" value="1"/>
</dbReference>
<dbReference type="InterPro" id="IPR036291">
    <property type="entry name" value="NAD(P)-bd_dom_sf"/>
</dbReference>
<evidence type="ECO:0008006" key="6">
    <source>
        <dbReference type="Google" id="ProtNLM"/>
    </source>
</evidence>
<evidence type="ECO:0000256" key="3">
    <source>
        <dbReference type="ARBA" id="ARBA00023002"/>
    </source>
</evidence>
<dbReference type="OMA" id="YENHEIA"/>
<reference evidence="4 5" key="3">
    <citation type="journal article" date="2017" name="Mol. Plant Pathol.">
        <title>A gapless genome sequence of the fungus Botrytis cinerea.</title>
        <authorList>
            <person name="Van Kan J.A."/>
            <person name="Stassen J.H."/>
            <person name="Mosbach A."/>
            <person name="Van Der Lee T.A."/>
            <person name="Faino L."/>
            <person name="Farmer A.D."/>
            <person name="Papasotiriou D.G."/>
            <person name="Zhou S."/>
            <person name="Seidl M.F."/>
            <person name="Cottam E."/>
            <person name="Edel D."/>
            <person name="Hahn M."/>
            <person name="Schwartz D.C."/>
            <person name="Dietrich R.A."/>
            <person name="Widdison S."/>
            <person name="Scalliet G."/>
        </authorList>
    </citation>
    <scope>NUCLEOTIDE SEQUENCE [LARGE SCALE GENOMIC DNA]</scope>
    <source>
        <strain evidence="4 5">B05.10</strain>
    </source>
</reference>
<dbReference type="GO" id="GO:0005737">
    <property type="term" value="C:cytoplasm"/>
    <property type="evidence" value="ECO:0007669"/>
    <property type="project" value="TreeGrafter"/>
</dbReference>
<reference evidence="4 5" key="1">
    <citation type="journal article" date="2011" name="PLoS Genet.">
        <title>Genomic analysis of the necrotrophic fungal pathogens Sclerotinia sclerotiorum and Botrytis cinerea.</title>
        <authorList>
            <person name="Amselem J."/>
            <person name="Cuomo C.A."/>
            <person name="van Kan J.A."/>
            <person name="Viaud M."/>
            <person name="Benito E.P."/>
            <person name="Couloux A."/>
            <person name="Coutinho P.M."/>
            <person name="de Vries R.P."/>
            <person name="Dyer P.S."/>
            <person name="Fillinger S."/>
            <person name="Fournier E."/>
            <person name="Gout L."/>
            <person name="Hahn M."/>
            <person name="Kohn L."/>
            <person name="Lapalu N."/>
            <person name="Plummer K.M."/>
            <person name="Pradier J.M."/>
            <person name="Quevillon E."/>
            <person name="Sharon A."/>
            <person name="Simon A."/>
            <person name="ten Have A."/>
            <person name="Tudzynski B."/>
            <person name="Tudzynski P."/>
            <person name="Wincker P."/>
            <person name="Andrew M."/>
            <person name="Anthouard V."/>
            <person name="Beever R.E."/>
            <person name="Beffa R."/>
            <person name="Benoit I."/>
            <person name="Bouzid O."/>
            <person name="Brault B."/>
            <person name="Chen Z."/>
            <person name="Choquer M."/>
            <person name="Collemare J."/>
            <person name="Cotton P."/>
            <person name="Danchin E.G."/>
            <person name="Da Silva C."/>
            <person name="Gautier A."/>
            <person name="Giraud C."/>
            <person name="Giraud T."/>
            <person name="Gonzalez C."/>
            <person name="Grossetete S."/>
            <person name="Guldener U."/>
            <person name="Henrissat B."/>
            <person name="Howlett B.J."/>
            <person name="Kodira C."/>
            <person name="Kretschmer M."/>
            <person name="Lappartient A."/>
            <person name="Leroch M."/>
            <person name="Levis C."/>
            <person name="Mauceli E."/>
            <person name="Neuveglise C."/>
            <person name="Oeser B."/>
            <person name="Pearson M."/>
            <person name="Poulain J."/>
            <person name="Poussereau N."/>
            <person name="Quesneville H."/>
            <person name="Rascle C."/>
            <person name="Schumacher J."/>
            <person name="Segurens B."/>
            <person name="Sexton A."/>
            <person name="Silva E."/>
            <person name="Sirven C."/>
            <person name="Soanes D.M."/>
            <person name="Talbot N.J."/>
            <person name="Templeton M."/>
            <person name="Yandava C."/>
            <person name="Yarden O."/>
            <person name="Zeng Q."/>
            <person name="Rollins J.A."/>
            <person name="Lebrun M.H."/>
            <person name="Dickman M."/>
        </authorList>
    </citation>
    <scope>NUCLEOTIDE SEQUENCE [LARGE SCALE GENOMIC DNA]</scope>
    <source>
        <strain evidence="4 5">B05.10</strain>
    </source>
</reference>
<evidence type="ECO:0000256" key="2">
    <source>
        <dbReference type="ARBA" id="ARBA00022857"/>
    </source>
</evidence>
<dbReference type="InterPro" id="IPR020904">
    <property type="entry name" value="Sc_DH/Rdtase_CS"/>
</dbReference>
<dbReference type="Proteomes" id="UP000001798">
    <property type="component" value="Chromosome 13"/>
</dbReference>
<reference evidence="4 5" key="2">
    <citation type="journal article" date="2012" name="Eukaryot. Cell">
        <title>Genome update of Botrytis cinerea strains B05.10 and T4.</title>
        <authorList>
            <person name="Staats M."/>
            <person name="van Kan J.A."/>
        </authorList>
    </citation>
    <scope>NUCLEOTIDE SEQUENCE [LARGE SCALE GENOMIC DNA]</scope>
    <source>
        <strain evidence="4 5">B05.10</strain>
    </source>
</reference>
<dbReference type="VEuPathDB" id="FungiDB:Bcin13g01010"/>
<evidence type="ECO:0000256" key="1">
    <source>
        <dbReference type="ARBA" id="ARBA00006484"/>
    </source>
</evidence>
<dbReference type="GO" id="GO:0016491">
    <property type="term" value="F:oxidoreductase activity"/>
    <property type="evidence" value="ECO:0007669"/>
    <property type="project" value="UniProtKB-KW"/>
</dbReference>
<evidence type="ECO:0000313" key="5">
    <source>
        <dbReference type="Proteomes" id="UP000001798"/>
    </source>
</evidence>
<name>A0A384K0V2_BOTFB</name>